<dbReference type="EMBL" id="JADJIB010000002">
    <property type="protein sequence ID" value="MBK7272996.1"/>
    <property type="molecule type" value="Genomic_DNA"/>
</dbReference>
<dbReference type="Proteomes" id="UP000886632">
    <property type="component" value="Unassembled WGS sequence"/>
</dbReference>
<comment type="caution">
    <text evidence="2">The sequence shown here is derived from an EMBL/GenBank/DDBJ whole genome shotgun (WGS) entry which is preliminary data.</text>
</comment>
<dbReference type="GO" id="GO:0006355">
    <property type="term" value="P:regulation of DNA-templated transcription"/>
    <property type="evidence" value="ECO:0007669"/>
    <property type="project" value="InterPro"/>
</dbReference>
<organism evidence="2 5">
    <name type="scientific">Candidatus Phosphoribacter hodrii</name>
    <dbReference type="NCBI Taxonomy" id="2953743"/>
    <lineage>
        <taxon>Bacteria</taxon>
        <taxon>Bacillati</taxon>
        <taxon>Actinomycetota</taxon>
        <taxon>Actinomycetes</taxon>
        <taxon>Micrococcales</taxon>
        <taxon>Dermatophilaceae</taxon>
        <taxon>Candidatus Phosphoribacter</taxon>
    </lineage>
</organism>
<dbReference type="EMBL" id="JADIXZ010000004">
    <property type="protein sequence ID" value="MBK6300647.1"/>
    <property type="molecule type" value="Genomic_DNA"/>
</dbReference>
<dbReference type="Proteomes" id="UP000718281">
    <property type="component" value="Unassembled WGS sequence"/>
</dbReference>
<evidence type="ECO:0000313" key="2">
    <source>
        <dbReference type="EMBL" id="MBK6300647.1"/>
    </source>
</evidence>
<name>A0A935CDE6_9MICO</name>
<sequence length="79" mass="8726">MSESPSPGSARRAKPQRHAVLLRLDPAVHAALARWADDELRSVNAQIELLVRRALDEQGRMPREAGPLPRRGRPTTDGP</sequence>
<feature type="region of interest" description="Disordered" evidence="1">
    <location>
        <begin position="56"/>
        <end position="79"/>
    </location>
</feature>
<gene>
    <name evidence="2" type="ORF">IPF40_06200</name>
    <name evidence="3" type="ORF">IPI13_07430</name>
    <name evidence="4" type="ORF">IPP00_16025</name>
</gene>
<reference evidence="5 6" key="1">
    <citation type="submission" date="2020-10" db="EMBL/GenBank/DDBJ databases">
        <title>Connecting structure to function with the recovery of over 1000 high-quality activated sludge metagenome-assembled genomes encoding full-length rRNA genes using long-read sequencing.</title>
        <authorList>
            <person name="Singleton C.M."/>
            <person name="Petriglieri F."/>
            <person name="Kristensen J.M."/>
            <person name="Kirkegaard R.H."/>
            <person name="Michaelsen T.Y."/>
            <person name="Andersen M.H."/>
            <person name="Karst S.M."/>
            <person name="Dueholm M.S."/>
            <person name="Nielsen P.H."/>
            <person name="Albertsen M."/>
        </authorList>
    </citation>
    <scope>NUCLEOTIDE SEQUENCE [LARGE SCALE GENOMIC DNA]</scope>
    <source>
        <strain evidence="2">AalE_18-Q3-R2-46_BAT3C.188</strain>
        <strain evidence="3">Ega_18-Q3-R5-49_MAXAC.001</strain>
        <strain evidence="4">Ribe_18-Q3-R11-54_MAXAC.001</strain>
    </source>
</reference>
<accession>A0A935CDE6</accession>
<protein>
    <recommendedName>
        <fullName evidence="7">Toxin-antitoxin system HicB family antitoxin</fullName>
    </recommendedName>
</protein>
<evidence type="ECO:0008006" key="7">
    <source>
        <dbReference type="Google" id="ProtNLM"/>
    </source>
</evidence>
<evidence type="ECO:0000313" key="6">
    <source>
        <dbReference type="Proteomes" id="UP000726105"/>
    </source>
</evidence>
<dbReference type="AlphaFoldDB" id="A0A935CDE6"/>
<evidence type="ECO:0000313" key="4">
    <source>
        <dbReference type="EMBL" id="MBL0005407.1"/>
    </source>
</evidence>
<dbReference type="InterPro" id="IPR010985">
    <property type="entry name" value="Ribbon_hlx_hlx"/>
</dbReference>
<dbReference type="Gene3D" id="1.10.1220.10">
    <property type="entry name" value="Met repressor-like"/>
    <property type="match status" value="1"/>
</dbReference>
<dbReference type="Proteomes" id="UP000726105">
    <property type="component" value="Unassembled WGS sequence"/>
</dbReference>
<evidence type="ECO:0000313" key="3">
    <source>
        <dbReference type="EMBL" id="MBK7272996.1"/>
    </source>
</evidence>
<dbReference type="EMBL" id="JADKGK010000026">
    <property type="protein sequence ID" value="MBL0005407.1"/>
    <property type="molecule type" value="Genomic_DNA"/>
</dbReference>
<dbReference type="InterPro" id="IPR013321">
    <property type="entry name" value="Arc_rbn_hlx_hlx"/>
</dbReference>
<dbReference type="SUPFAM" id="SSF47598">
    <property type="entry name" value="Ribbon-helix-helix"/>
    <property type="match status" value="1"/>
</dbReference>
<evidence type="ECO:0000256" key="1">
    <source>
        <dbReference type="SAM" id="MobiDB-lite"/>
    </source>
</evidence>
<evidence type="ECO:0000313" key="5">
    <source>
        <dbReference type="Proteomes" id="UP000718281"/>
    </source>
</evidence>
<proteinExistence type="predicted"/>